<dbReference type="InterPro" id="IPR012337">
    <property type="entry name" value="RNaseH-like_sf"/>
</dbReference>
<dbReference type="Proteomes" id="UP001304671">
    <property type="component" value="Unassembled WGS sequence"/>
</dbReference>
<dbReference type="RefSeq" id="WP_323252735.1">
    <property type="nucleotide sequence ID" value="NZ_JAYFUL010000051.1"/>
</dbReference>
<dbReference type="SUPFAM" id="SSF53098">
    <property type="entry name" value="Ribonuclease H-like"/>
    <property type="match status" value="1"/>
</dbReference>
<accession>A0ABU5QT85</accession>
<comment type="caution">
    <text evidence="2">The sequence shown here is derived from an EMBL/GenBank/DDBJ whole genome shotgun (WGS) entry which is preliminary data.</text>
</comment>
<dbReference type="InterPro" id="IPR033390">
    <property type="entry name" value="Rv2179c-like"/>
</dbReference>
<dbReference type="EMBL" id="JAYFUL010000051">
    <property type="protein sequence ID" value="MEA5260325.1"/>
    <property type="molecule type" value="Genomic_DNA"/>
</dbReference>
<name>A0ABU5QT85_9BACT</name>
<evidence type="ECO:0000313" key="3">
    <source>
        <dbReference type="Proteomes" id="UP001304671"/>
    </source>
</evidence>
<evidence type="ECO:0000313" key="2">
    <source>
        <dbReference type="EMBL" id="MEA5260325.1"/>
    </source>
</evidence>
<gene>
    <name evidence="2" type="ORF">VB264_21175</name>
</gene>
<organism evidence="2 3">
    <name type="scientific">Arcicella aquatica</name>
    <dbReference type="NCBI Taxonomy" id="217141"/>
    <lineage>
        <taxon>Bacteria</taxon>
        <taxon>Pseudomonadati</taxon>
        <taxon>Bacteroidota</taxon>
        <taxon>Cytophagia</taxon>
        <taxon>Cytophagales</taxon>
        <taxon>Flectobacillaceae</taxon>
        <taxon>Arcicella</taxon>
    </lineage>
</organism>
<reference evidence="2 3" key="1">
    <citation type="submission" date="2023-12" db="EMBL/GenBank/DDBJ databases">
        <title>Novel species of the genus Arcicella isolated from rivers.</title>
        <authorList>
            <person name="Lu H."/>
        </authorList>
    </citation>
    <scope>NUCLEOTIDE SEQUENCE [LARGE SCALE GENOMIC DNA]</scope>
    <source>
        <strain evidence="2 3">LMG 21963</strain>
    </source>
</reference>
<protein>
    <submittedName>
        <fullName evidence="2">3'-5' exoribonuclease</fullName>
    </submittedName>
</protein>
<dbReference type="InterPro" id="IPR036397">
    <property type="entry name" value="RNaseH_sf"/>
</dbReference>
<feature type="domain" description="3'-5' exoribonuclease Rv2179c-like" evidence="1">
    <location>
        <begin position="7"/>
        <end position="184"/>
    </location>
</feature>
<dbReference type="Pfam" id="PF16473">
    <property type="entry name" value="Rv2179c-like"/>
    <property type="match status" value="1"/>
</dbReference>
<dbReference type="Gene3D" id="3.30.420.10">
    <property type="entry name" value="Ribonuclease H-like superfamily/Ribonuclease H"/>
    <property type="match status" value="1"/>
</dbReference>
<sequence>MQKAIPLFLDTEFTGLHQQSSLISIALVLDNQTYFYAELTDYDTGQISDWIQKNVIDNLLFAEKEEFISISGGKVRIKGTRQQLQRGLEEWFSQLPNVEIWADVLAYDWVLFCSIFGDAFQIPKNIFYIPFDMATALKIKGINPDTSRQKIAFKDQHSQNECLSNYDVKNLSQHNALFDAIVLKEVYLKLKII</sequence>
<proteinExistence type="predicted"/>
<evidence type="ECO:0000259" key="1">
    <source>
        <dbReference type="Pfam" id="PF16473"/>
    </source>
</evidence>
<keyword evidence="3" id="KW-1185">Reference proteome</keyword>